<keyword evidence="2" id="KW-1185">Reference proteome</keyword>
<dbReference type="EMBL" id="KZ819800">
    <property type="protein sequence ID" value="PWN52041.1"/>
    <property type="molecule type" value="Genomic_DNA"/>
</dbReference>
<accession>A0ACD0P1Z3</accession>
<sequence length="1540" mass="170030">MTRNPSQGSPRSRLQNLTRQLQPASPYVSAASQRSKLEGQERLGTFRLGPHVSIPVFAPKHPSRLPAERLLLNLQDPTVLEHLEFLGKKWQLGQDVFLISTPGPYARRLSLTFAALLQIPFEYISLHKDVGEAELLQTRSLKAGGNLSFEDGPVVRAMKNGHLLIIEGVEKAERGVTPIINNILENREQNLNDGRHLIPAEKLATAREQESKESGHEAKRESRFIPVHPNFRVIATGVPVPPYKGLPLDPPFRSRFQARWVEGNVGEPKMAYEKVSNVSKELSKRWSDWASLVLYHTSMARGNEIVPPTDRLPPLPSTALPLIRDVVEHFPPAEDLPPLPTDHSGEPNVAVFASTEVEQRSATGRLGQKTIDLLGTAYPQMFTMDARKRNLLHDLLGQLRLDEGLGEGGDQASLQGTGLLGYTVKGIQRVGEKTARITFVQATSGNEVSIQAPCGPLLLEPVPKVGEETDQGTVVTPRVMSIFTTLLQLHCLDRDVCLVPAAFGGGGQGGEDANCSVSHASSSTSTCISLMASALGYALESVWLWKDLGGSELVMRRATGVDGSTTWEPAPLIRGAMDGKLIHLAGVDVLGSTLGSLSRLTQDREFEVWNGGRLTLAAGGEAVQGAKPEAGNLDWKEGQILKLPTSFRIVATAPTVKQWLNEEASTIFATCATQPMDAEEEKNIIFTRTGASGPGLKKLLEFAERYRTLSADPNLGLQKSRRLGTRQMIRMATRLAHWPETDLHGLIWRNLLVDFLPATVRGVVKDILNECRIFEPGMEGSFQYRPRTRLTDPVIRNDSRNGFGGVLEFGVTTVMANDDHQAEGGGGGREEKLIIPRFDVESADPEGKALIPDLQGSFYNNAQQSGLICSFAQDLEMLNEHLLLMGSQGTGKNKLIDRTLELLGRPREYIQMNRDSTVNALLQQVSLEGGQIKYHDSPLIRAIKLGRVMIVDEADKCSTAVSAVFKSLAERGQLSLPDGRRVRPAESQGGPQDIVVHPSFRLVLLSNRPGWPFFGNNFVEVIGEGFSCYAVSNPDVESEVRLLKAAAPDVPAELLRRLDLAFHDLREGFEAGLINHPYSLRELLHLVAHMQKYPDESLSNVLLNTLSFDLHRPESLRWVVETLRKRKLDVEDLDVDKLRESSAKGRDGLKIQFDQAKQDFDPEKEGRSTDLDKPKLGKEDPDNNPHVGGNTWRGGTGGRDTAGLGGRGGFERLYKGHKIHQVSDRLKSDVPDHIKKQARAMARAALERELNEQGMQSHEAVNLHELKQRVSNQVSHLSSVLNELEANSKERSWLARQQDGELDERRLSEGLMGERSIFKRRSEAPPEIGAPQIKPKRVRVILDVSASMYHMQFDGRLQRELETCLMLMQAMNRVEPEKFAFDIVGHSGDDYLIPLVEMGKLPKTDGDQYRVLRSIVSHTQYCDSGDHTLKCIEESVRRIRSEPITNIAGQTLSGASGGEEADDYFVIALSDANLSRYGITSKSLGRVLSSDDKVKAAVIFIDKGNDAIRASRDLPGKAFVAPSTKDVPRILNDIMRTLVT</sequence>
<evidence type="ECO:0000313" key="2">
    <source>
        <dbReference type="Proteomes" id="UP000245626"/>
    </source>
</evidence>
<evidence type="ECO:0000313" key="1">
    <source>
        <dbReference type="EMBL" id="PWN52041.1"/>
    </source>
</evidence>
<proteinExistence type="predicted"/>
<reference evidence="1 2" key="1">
    <citation type="journal article" date="2018" name="Mol. Biol. Evol.">
        <title>Broad Genomic Sampling Reveals a Smut Pathogenic Ancestry of the Fungal Clade Ustilaginomycotina.</title>
        <authorList>
            <person name="Kijpornyongpan T."/>
            <person name="Mondo S.J."/>
            <person name="Barry K."/>
            <person name="Sandor L."/>
            <person name="Lee J."/>
            <person name="Lipzen A."/>
            <person name="Pangilinan J."/>
            <person name="LaButti K."/>
            <person name="Hainaut M."/>
            <person name="Henrissat B."/>
            <person name="Grigoriev I.V."/>
            <person name="Spatafora J.W."/>
            <person name="Aime M.C."/>
        </authorList>
    </citation>
    <scope>NUCLEOTIDE SEQUENCE [LARGE SCALE GENOMIC DNA]</scope>
    <source>
        <strain evidence="1 2">SA 807</strain>
    </source>
</reference>
<dbReference type="Proteomes" id="UP000245626">
    <property type="component" value="Unassembled WGS sequence"/>
</dbReference>
<protein>
    <submittedName>
        <fullName evidence="1">Uncharacterized protein</fullName>
    </submittedName>
</protein>
<gene>
    <name evidence="1" type="ORF">IE53DRAFT_367543</name>
</gene>
<organism evidence="1 2">
    <name type="scientific">Violaceomyces palustris</name>
    <dbReference type="NCBI Taxonomy" id="1673888"/>
    <lineage>
        <taxon>Eukaryota</taxon>
        <taxon>Fungi</taxon>
        <taxon>Dikarya</taxon>
        <taxon>Basidiomycota</taxon>
        <taxon>Ustilaginomycotina</taxon>
        <taxon>Ustilaginomycetes</taxon>
        <taxon>Violaceomycetales</taxon>
        <taxon>Violaceomycetaceae</taxon>
        <taxon>Violaceomyces</taxon>
    </lineage>
</organism>
<name>A0ACD0P1Z3_9BASI</name>